<name>A0A0E0GIJ8_ORYNI</name>
<protein>
    <submittedName>
        <fullName evidence="3">Uncharacterized protein</fullName>
    </submittedName>
</protein>
<dbReference type="OMA" id="MAWEDAS"/>
<reference evidence="3" key="1">
    <citation type="submission" date="2015-04" db="UniProtKB">
        <authorList>
            <consortium name="EnsemblPlants"/>
        </authorList>
    </citation>
    <scope>IDENTIFICATION</scope>
    <source>
        <strain evidence="3">SL10</strain>
    </source>
</reference>
<sequence>MDDASNSSKEAEAQAPALANQAPATAATAARSAIHRGPMLRLAAMQLMLFAAYEIVGSYAAPPVALPRLFAAFVAWLVGCLSLFIAPP</sequence>
<feature type="transmembrane region" description="Helical" evidence="2">
    <location>
        <begin position="40"/>
        <end position="60"/>
    </location>
</feature>
<keyword evidence="2" id="KW-0472">Membrane</keyword>
<evidence type="ECO:0000313" key="4">
    <source>
        <dbReference type="Proteomes" id="UP000006591"/>
    </source>
</evidence>
<dbReference type="eggNOG" id="ENOG502R5TQ">
    <property type="taxonomic scope" value="Eukaryota"/>
</dbReference>
<organism evidence="3">
    <name type="scientific">Oryza nivara</name>
    <name type="common">Indian wild rice</name>
    <name type="synonym">Oryza sativa f. spontanea</name>
    <dbReference type="NCBI Taxonomy" id="4536"/>
    <lineage>
        <taxon>Eukaryota</taxon>
        <taxon>Viridiplantae</taxon>
        <taxon>Streptophyta</taxon>
        <taxon>Embryophyta</taxon>
        <taxon>Tracheophyta</taxon>
        <taxon>Spermatophyta</taxon>
        <taxon>Magnoliopsida</taxon>
        <taxon>Liliopsida</taxon>
        <taxon>Poales</taxon>
        <taxon>Poaceae</taxon>
        <taxon>BOP clade</taxon>
        <taxon>Oryzoideae</taxon>
        <taxon>Oryzeae</taxon>
        <taxon>Oryzinae</taxon>
        <taxon>Oryza</taxon>
    </lineage>
</organism>
<keyword evidence="2" id="KW-1133">Transmembrane helix</keyword>
<evidence type="ECO:0000256" key="1">
    <source>
        <dbReference type="SAM" id="MobiDB-lite"/>
    </source>
</evidence>
<reference evidence="3" key="2">
    <citation type="submission" date="2018-04" db="EMBL/GenBank/DDBJ databases">
        <title>OnivRS2 (Oryza nivara Reference Sequence Version 2).</title>
        <authorList>
            <person name="Zhang J."/>
            <person name="Kudrna D."/>
            <person name="Lee S."/>
            <person name="Talag J."/>
            <person name="Rajasekar S."/>
            <person name="Welchert J."/>
            <person name="Hsing Y.-I."/>
            <person name="Wing R.A."/>
        </authorList>
    </citation>
    <scope>NUCLEOTIDE SEQUENCE [LARGE SCALE GENOMIC DNA]</scope>
    <source>
        <strain evidence="3">SL10</strain>
    </source>
</reference>
<feature type="transmembrane region" description="Helical" evidence="2">
    <location>
        <begin position="66"/>
        <end position="86"/>
    </location>
</feature>
<dbReference type="Gramene" id="ONIVA03G08110.1">
    <property type="protein sequence ID" value="ONIVA03G08110.1"/>
    <property type="gene ID" value="ONIVA03G08110"/>
</dbReference>
<dbReference type="HOGENOM" id="CLU_178812_1_0_1"/>
<accession>A0A0E0GIJ8</accession>
<evidence type="ECO:0000256" key="2">
    <source>
        <dbReference type="SAM" id="Phobius"/>
    </source>
</evidence>
<dbReference type="AlphaFoldDB" id="A0A0E0GIJ8"/>
<feature type="region of interest" description="Disordered" evidence="1">
    <location>
        <begin position="1"/>
        <end position="22"/>
    </location>
</feature>
<dbReference type="EnsemblPlants" id="ONIVA03G08110.1">
    <property type="protein sequence ID" value="ONIVA03G08110.1"/>
    <property type="gene ID" value="ONIVA03G08110"/>
</dbReference>
<keyword evidence="4" id="KW-1185">Reference proteome</keyword>
<dbReference type="Proteomes" id="UP000006591">
    <property type="component" value="Chromosome 3"/>
</dbReference>
<feature type="compositionally biased region" description="Low complexity" evidence="1">
    <location>
        <begin position="13"/>
        <end position="22"/>
    </location>
</feature>
<evidence type="ECO:0000313" key="3">
    <source>
        <dbReference type="EnsemblPlants" id="ONIVA03G08110.1"/>
    </source>
</evidence>
<proteinExistence type="predicted"/>
<keyword evidence="2" id="KW-0812">Transmembrane</keyword>